<dbReference type="InterPro" id="IPR038292">
    <property type="entry name" value="YmfJ/YflH_sf"/>
</dbReference>
<sequence>METTVLKSIEKWKEFLSNRVSEAEKAGMSEETISKLAYQIGGFLADKIDPKNNEERMLKELWDVADTNEQQMIAKLMIKWVKES</sequence>
<comment type="caution">
    <text evidence="1">The sequence shown here is derived from an EMBL/GenBank/DDBJ whole genome shotgun (WGS) entry which is preliminary data.</text>
</comment>
<evidence type="ECO:0000313" key="1">
    <source>
        <dbReference type="EMBL" id="MFD0869119.1"/>
    </source>
</evidence>
<dbReference type="Proteomes" id="UP001597120">
    <property type="component" value="Unassembled WGS sequence"/>
</dbReference>
<keyword evidence="2" id="KW-1185">Reference proteome</keyword>
<dbReference type="Pfam" id="PF11588">
    <property type="entry name" value="DUF3243"/>
    <property type="match status" value="1"/>
</dbReference>
<reference evidence="2" key="1">
    <citation type="journal article" date="2019" name="Int. J. Syst. Evol. Microbiol.">
        <title>The Global Catalogue of Microorganisms (GCM) 10K type strain sequencing project: providing services to taxonomists for standard genome sequencing and annotation.</title>
        <authorList>
            <consortium name="The Broad Institute Genomics Platform"/>
            <consortium name="The Broad Institute Genome Sequencing Center for Infectious Disease"/>
            <person name="Wu L."/>
            <person name="Ma J."/>
        </authorList>
    </citation>
    <scope>NUCLEOTIDE SEQUENCE [LARGE SCALE GENOMIC DNA]</scope>
    <source>
        <strain evidence="2">CCUG 57263</strain>
    </source>
</reference>
<dbReference type="RefSeq" id="WP_144933039.1">
    <property type="nucleotide sequence ID" value="NZ_JBHTIU010000027.1"/>
</dbReference>
<protein>
    <submittedName>
        <fullName evidence="1">DUF3243 domain-containing protein</fullName>
    </submittedName>
</protein>
<organism evidence="1 2">
    <name type="scientific">Paenibacillus residui</name>
    <dbReference type="NCBI Taxonomy" id="629724"/>
    <lineage>
        <taxon>Bacteria</taxon>
        <taxon>Bacillati</taxon>
        <taxon>Bacillota</taxon>
        <taxon>Bacilli</taxon>
        <taxon>Bacillales</taxon>
        <taxon>Paenibacillaceae</taxon>
        <taxon>Paenibacillus</taxon>
    </lineage>
</organism>
<dbReference type="PIRSF" id="PIRSF004764">
    <property type="entry name" value="YmfJ"/>
    <property type="match status" value="1"/>
</dbReference>
<dbReference type="EMBL" id="JBHTIU010000027">
    <property type="protein sequence ID" value="MFD0869119.1"/>
    <property type="molecule type" value="Genomic_DNA"/>
</dbReference>
<evidence type="ECO:0000313" key="2">
    <source>
        <dbReference type="Proteomes" id="UP001597120"/>
    </source>
</evidence>
<dbReference type="InterPro" id="IPR021637">
    <property type="entry name" value="DUF3243"/>
</dbReference>
<proteinExistence type="predicted"/>
<dbReference type="Gene3D" id="1.10.760.20">
    <property type="entry name" value="Protein of unknown function DUF3243"/>
    <property type="match status" value="1"/>
</dbReference>
<accession>A0ABW3DA22</accession>
<gene>
    <name evidence="1" type="ORF">ACFQ03_08145</name>
</gene>
<name>A0ABW3DA22_9BACL</name>
<dbReference type="InterPro" id="IPR024702">
    <property type="entry name" value="Uncharacterised_YmfJ"/>
</dbReference>